<keyword evidence="11" id="KW-0325">Glycoprotein</keyword>
<evidence type="ECO:0000313" key="15">
    <source>
        <dbReference type="Proteomes" id="UP000261540"/>
    </source>
</evidence>
<dbReference type="Gene3D" id="1.20.1070.10">
    <property type="entry name" value="Rhodopsin 7-helix transmembrane proteins"/>
    <property type="match status" value="1"/>
</dbReference>
<dbReference type="SMART" id="SM01381">
    <property type="entry name" value="7TM_GPCR_Srsx"/>
    <property type="match status" value="1"/>
</dbReference>
<keyword evidence="12" id="KW-0807">Transducer</keyword>
<dbReference type="Ensembl" id="ENSPKIT00000012920.1">
    <property type="protein sequence ID" value="ENSPKIP00000032062.1"/>
    <property type="gene ID" value="ENSPKIG00000012303.1"/>
</dbReference>
<dbReference type="PANTHER" id="PTHR26451">
    <property type="entry name" value="G_PROTEIN_RECEP_F1_2 DOMAIN-CONTAINING PROTEIN"/>
    <property type="match status" value="1"/>
</dbReference>
<dbReference type="SUPFAM" id="SSF81321">
    <property type="entry name" value="Family A G protein-coupled receptor-like"/>
    <property type="match status" value="1"/>
</dbReference>
<keyword evidence="4" id="KW-0812">Transmembrane</keyword>
<keyword evidence="10" id="KW-0675">Receptor</keyword>
<protein>
    <submittedName>
        <fullName evidence="14">Olfactory receptor 24-like</fullName>
    </submittedName>
</protein>
<evidence type="ECO:0000256" key="7">
    <source>
        <dbReference type="ARBA" id="ARBA00023040"/>
    </source>
</evidence>
<organism evidence="14 15">
    <name type="scientific">Paramormyrops kingsleyae</name>
    <dbReference type="NCBI Taxonomy" id="1676925"/>
    <lineage>
        <taxon>Eukaryota</taxon>
        <taxon>Metazoa</taxon>
        <taxon>Chordata</taxon>
        <taxon>Craniata</taxon>
        <taxon>Vertebrata</taxon>
        <taxon>Euteleostomi</taxon>
        <taxon>Actinopterygii</taxon>
        <taxon>Neopterygii</taxon>
        <taxon>Teleostei</taxon>
        <taxon>Osteoglossocephala</taxon>
        <taxon>Osteoglossomorpha</taxon>
        <taxon>Osteoglossiformes</taxon>
        <taxon>Mormyridae</taxon>
        <taxon>Paramormyrops</taxon>
    </lineage>
</organism>
<dbReference type="InterPro" id="IPR017452">
    <property type="entry name" value="GPCR_Rhodpsn_7TM"/>
</dbReference>
<dbReference type="FunFam" id="1.20.1070.10:FF:000024">
    <property type="entry name" value="Olfactory receptor"/>
    <property type="match status" value="1"/>
</dbReference>
<keyword evidence="7" id="KW-0297">G-protein coupled receptor</keyword>
<reference evidence="14" key="2">
    <citation type="submission" date="2025-09" db="UniProtKB">
        <authorList>
            <consortium name="Ensembl"/>
        </authorList>
    </citation>
    <scope>IDENTIFICATION</scope>
</reference>
<evidence type="ECO:0000256" key="8">
    <source>
        <dbReference type="ARBA" id="ARBA00023136"/>
    </source>
</evidence>
<dbReference type="GO" id="GO:0005549">
    <property type="term" value="F:odorant binding"/>
    <property type="evidence" value="ECO:0007669"/>
    <property type="project" value="TreeGrafter"/>
</dbReference>
<keyword evidence="15" id="KW-1185">Reference proteome</keyword>
<dbReference type="GO" id="GO:0005886">
    <property type="term" value="C:plasma membrane"/>
    <property type="evidence" value="ECO:0007669"/>
    <property type="project" value="UniProtKB-SubCell"/>
</dbReference>
<reference evidence="14" key="1">
    <citation type="submission" date="2025-08" db="UniProtKB">
        <authorList>
            <consortium name="Ensembl"/>
        </authorList>
    </citation>
    <scope>IDENTIFICATION</scope>
</reference>
<dbReference type="PANTHER" id="PTHR26451:SF869">
    <property type="entry name" value="OLFACTORY RECEPTOR 530-RELATED"/>
    <property type="match status" value="1"/>
</dbReference>
<evidence type="ECO:0000256" key="12">
    <source>
        <dbReference type="ARBA" id="ARBA00023224"/>
    </source>
</evidence>
<sequence>MSGIIYQNDTANSLVRPDFFHISGFSNLPHAKFYFIFLCLVYAVTVLGNSLVTFIIYIHHSLHTPKYMAIFSLAIADLGESTAIFPNVVQNIIFNTQQITYGACLANMFFVHFFNSVQSVMLTVLAYDRFVAICFPLRYHSIVTNTSMGIIVTVGWIFNCTYMIVGMIFIIKLSFCKSIVIDSYFCDHGPIYRLACNDNTPSRTLAKVYIVLHLFLPMFVISLSYASILLALSKIASWEGRLKALKTCFSHLILVSVFYIPILGLYIPALYIPIDPSARIINTSLSYCVPAMLNPIVYSLNTAEIKEFVKKMFRRNRHKGIVPTIVKQGRNTGICCKIF</sequence>
<keyword evidence="9" id="KW-1015">Disulfide bond</keyword>
<feature type="domain" description="G-protein coupled receptors family 1 profile" evidence="13">
    <location>
        <begin position="48"/>
        <end position="298"/>
    </location>
</feature>
<dbReference type="Proteomes" id="UP000261540">
    <property type="component" value="Unplaced"/>
</dbReference>
<evidence type="ECO:0000256" key="11">
    <source>
        <dbReference type="ARBA" id="ARBA00023180"/>
    </source>
</evidence>
<dbReference type="Pfam" id="PF13853">
    <property type="entry name" value="7tm_4"/>
    <property type="match status" value="1"/>
</dbReference>
<dbReference type="AlphaFoldDB" id="A0A3B3SMW7"/>
<dbReference type="GO" id="GO:0004930">
    <property type="term" value="F:G protein-coupled receptor activity"/>
    <property type="evidence" value="ECO:0007669"/>
    <property type="project" value="UniProtKB-KW"/>
</dbReference>
<keyword evidence="3" id="KW-0716">Sensory transduction</keyword>
<keyword evidence="5" id="KW-0552">Olfaction</keyword>
<dbReference type="InterPro" id="IPR000725">
    <property type="entry name" value="Olfact_rcpt"/>
</dbReference>
<dbReference type="PRINTS" id="PR00245">
    <property type="entry name" value="OLFACTORYR"/>
</dbReference>
<evidence type="ECO:0000256" key="10">
    <source>
        <dbReference type="ARBA" id="ARBA00023170"/>
    </source>
</evidence>
<keyword evidence="2" id="KW-1003">Cell membrane</keyword>
<name>A0A3B3SMW7_9TELE</name>
<evidence type="ECO:0000256" key="2">
    <source>
        <dbReference type="ARBA" id="ARBA00022475"/>
    </source>
</evidence>
<keyword evidence="8" id="KW-0472">Membrane</keyword>
<evidence type="ECO:0000313" key="14">
    <source>
        <dbReference type="Ensembl" id="ENSPKIP00000032062.1"/>
    </source>
</evidence>
<evidence type="ECO:0000256" key="5">
    <source>
        <dbReference type="ARBA" id="ARBA00022725"/>
    </source>
</evidence>
<evidence type="ECO:0000256" key="1">
    <source>
        <dbReference type="ARBA" id="ARBA00004651"/>
    </source>
</evidence>
<dbReference type="GO" id="GO:0004984">
    <property type="term" value="F:olfactory receptor activity"/>
    <property type="evidence" value="ECO:0007669"/>
    <property type="project" value="InterPro"/>
</dbReference>
<evidence type="ECO:0000259" key="13">
    <source>
        <dbReference type="PROSITE" id="PS50262"/>
    </source>
</evidence>
<evidence type="ECO:0000256" key="4">
    <source>
        <dbReference type="ARBA" id="ARBA00022692"/>
    </source>
</evidence>
<dbReference type="InterPro" id="IPR000276">
    <property type="entry name" value="GPCR_Rhodpsn"/>
</dbReference>
<dbReference type="GeneTree" id="ENSGT00950000182847"/>
<proteinExistence type="predicted"/>
<evidence type="ECO:0000256" key="3">
    <source>
        <dbReference type="ARBA" id="ARBA00022606"/>
    </source>
</evidence>
<dbReference type="PROSITE" id="PS50262">
    <property type="entry name" value="G_PROTEIN_RECEP_F1_2"/>
    <property type="match status" value="1"/>
</dbReference>
<comment type="subcellular location">
    <subcellularLocation>
        <location evidence="1">Cell membrane</location>
        <topology evidence="1">Multi-pass membrane protein</topology>
    </subcellularLocation>
</comment>
<accession>A0A3B3SMW7</accession>
<dbReference type="InterPro" id="IPR052921">
    <property type="entry name" value="GPCR1_Superfamily_Member"/>
</dbReference>
<evidence type="ECO:0000256" key="6">
    <source>
        <dbReference type="ARBA" id="ARBA00022989"/>
    </source>
</evidence>
<keyword evidence="6" id="KW-1133">Transmembrane helix</keyword>
<evidence type="ECO:0000256" key="9">
    <source>
        <dbReference type="ARBA" id="ARBA00023157"/>
    </source>
</evidence>
<dbReference type="PRINTS" id="PR00237">
    <property type="entry name" value="GPCRRHODOPSN"/>
</dbReference>